<evidence type="ECO:0000313" key="2">
    <source>
        <dbReference type="EMBL" id="BBH23269.1"/>
    </source>
</evidence>
<dbReference type="Pfam" id="PF07833">
    <property type="entry name" value="Cu_amine_oxidN1"/>
    <property type="match status" value="1"/>
</dbReference>
<dbReference type="SUPFAM" id="SSF55383">
    <property type="entry name" value="Copper amine oxidase, domain N"/>
    <property type="match status" value="1"/>
</dbReference>
<name>A0A3G9JJR7_9BACL</name>
<accession>A0A3G9JJR7</accession>
<keyword evidence="3" id="KW-1185">Reference proteome</keyword>
<gene>
    <name evidence="2" type="ORF">Back11_46140</name>
</gene>
<dbReference type="Gene3D" id="3.30.457.10">
    <property type="entry name" value="Copper amine oxidase-like, N-terminal domain"/>
    <property type="match status" value="1"/>
</dbReference>
<protein>
    <recommendedName>
        <fullName evidence="1">Copper amine oxidase-like N-terminal domain-containing protein</fullName>
    </recommendedName>
</protein>
<organism evidence="2 3">
    <name type="scientific">Paenibacillus baekrokdamisoli</name>
    <dbReference type="NCBI Taxonomy" id="1712516"/>
    <lineage>
        <taxon>Bacteria</taxon>
        <taxon>Bacillati</taxon>
        <taxon>Bacillota</taxon>
        <taxon>Bacilli</taxon>
        <taxon>Bacillales</taxon>
        <taxon>Paenibacillaceae</taxon>
        <taxon>Paenibacillus</taxon>
    </lineage>
</organism>
<dbReference type="AlphaFoldDB" id="A0A3G9JJR7"/>
<dbReference type="InterPro" id="IPR012854">
    <property type="entry name" value="Cu_amine_oxidase-like_N"/>
</dbReference>
<reference evidence="2 3" key="1">
    <citation type="submission" date="2018-11" db="EMBL/GenBank/DDBJ databases">
        <title>Complete genome sequence of Paenibacillus baekrokdamisoli strain KCTC 33723.</title>
        <authorList>
            <person name="Kang S.W."/>
            <person name="Lee K.C."/>
            <person name="Kim K.K."/>
            <person name="Kim J.S."/>
            <person name="Kim D.S."/>
            <person name="Ko S.H."/>
            <person name="Yang S.H."/>
            <person name="Lee J.S."/>
        </authorList>
    </citation>
    <scope>NUCLEOTIDE SEQUENCE [LARGE SCALE GENOMIC DNA]</scope>
    <source>
        <strain evidence="2 3">KCTC 33723</strain>
    </source>
</reference>
<sequence length="487" mass="53460">MKTMKWLMSICLFFALTTQVSAKEIVKTPPPLTMQIDGTTLTVTPILKDGTVFIPLRGVMEHMGAKVSLFGKKILVERAGTHIVMQPGETSVSINDQLVSVTTPPIVMKGSTYVPLRFVGNALGYEVLYLPSTNQVVLRTAGNQAVIYGYVENLDGEGIQQGVVLLEDISAGITYETPVRNGFYRINVAPKAYRFSGYRDFSSDGAQKVNQQESFEVSEGQTVFYKLTPSQSGLKVTLNDPTGKPLAKATATFSTSHGAVNVNIRGGVGYLDFYEPGSYIFNYLTNEKGTVADYDIYHPFTINEAGTATSLDIIAHLPNIKGQAAGESPSVYGNVEICSKDESRPCFVQGAPGGAFSFYLPDGEYKWDNYYDSSTRQHFDVKMEISVKNEQVQSNLQWTKPIINIHGTASSNEGGPLSGGYINFYGAGKEYSAWVDKGNFNCYVPDGTYRVSYDQFFDAYFSVTLSQFVTVVDGKLNISPELLFFLS</sequence>
<evidence type="ECO:0000259" key="1">
    <source>
        <dbReference type="Pfam" id="PF07833"/>
    </source>
</evidence>
<evidence type="ECO:0000313" key="3">
    <source>
        <dbReference type="Proteomes" id="UP000275368"/>
    </source>
</evidence>
<dbReference type="Proteomes" id="UP000275368">
    <property type="component" value="Chromosome"/>
</dbReference>
<proteinExistence type="predicted"/>
<feature type="domain" description="Copper amine oxidase-like N-terminal" evidence="1">
    <location>
        <begin position="36"/>
        <end position="137"/>
    </location>
</feature>
<dbReference type="OrthoDB" id="2746625at2"/>
<dbReference type="EMBL" id="AP019308">
    <property type="protein sequence ID" value="BBH23269.1"/>
    <property type="molecule type" value="Genomic_DNA"/>
</dbReference>
<dbReference type="RefSeq" id="WP_125662646.1">
    <property type="nucleotide sequence ID" value="NZ_AP019308.1"/>
</dbReference>
<dbReference type="KEGG" id="pbk:Back11_46140"/>
<dbReference type="InterPro" id="IPR036582">
    <property type="entry name" value="Mao_N_sf"/>
</dbReference>